<name>A0AAW2FMW7_9HYME</name>
<evidence type="ECO:0000313" key="1">
    <source>
        <dbReference type="EMBL" id="KAL0117148.1"/>
    </source>
</evidence>
<dbReference type="Proteomes" id="UP001430953">
    <property type="component" value="Unassembled WGS sequence"/>
</dbReference>
<protein>
    <submittedName>
        <fullName evidence="1">Uncharacterized protein</fullName>
    </submittedName>
</protein>
<sequence>MEHVESSFRTQVTREYPDRDFKIAKITQRSLSRVLYSALAFRRKSYVRKFRPNT</sequence>
<proteinExistence type="predicted"/>
<dbReference type="EMBL" id="JADYXP020000009">
    <property type="protein sequence ID" value="KAL0117148.1"/>
    <property type="molecule type" value="Genomic_DNA"/>
</dbReference>
<reference evidence="1 2" key="1">
    <citation type="submission" date="2023-03" db="EMBL/GenBank/DDBJ databases">
        <title>High recombination rates correlate with genetic variation in Cardiocondyla obscurior ants.</title>
        <authorList>
            <person name="Errbii M."/>
        </authorList>
    </citation>
    <scope>NUCLEOTIDE SEQUENCE [LARGE SCALE GENOMIC DNA]</scope>
    <source>
        <strain evidence="1">Alpha-2009</strain>
        <tissue evidence="1">Whole body</tissue>
    </source>
</reference>
<accession>A0AAW2FMW7</accession>
<evidence type="ECO:0000313" key="2">
    <source>
        <dbReference type="Proteomes" id="UP001430953"/>
    </source>
</evidence>
<dbReference type="AlphaFoldDB" id="A0AAW2FMW7"/>
<keyword evidence="2" id="KW-1185">Reference proteome</keyword>
<comment type="caution">
    <text evidence="1">The sequence shown here is derived from an EMBL/GenBank/DDBJ whole genome shotgun (WGS) entry which is preliminary data.</text>
</comment>
<gene>
    <name evidence="1" type="ORF">PUN28_010174</name>
</gene>
<organism evidence="1 2">
    <name type="scientific">Cardiocondyla obscurior</name>
    <dbReference type="NCBI Taxonomy" id="286306"/>
    <lineage>
        <taxon>Eukaryota</taxon>
        <taxon>Metazoa</taxon>
        <taxon>Ecdysozoa</taxon>
        <taxon>Arthropoda</taxon>
        <taxon>Hexapoda</taxon>
        <taxon>Insecta</taxon>
        <taxon>Pterygota</taxon>
        <taxon>Neoptera</taxon>
        <taxon>Endopterygota</taxon>
        <taxon>Hymenoptera</taxon>
        <taxon>Apocrita</taxon>
        <taxon>Aculeata</taxon>
        <taxon>Formicoidea</taxon>
        <taxon>Formicidae</taxon>
        <taxon>Myrmicinae</taxon>
        <taxon>Cardiocondyla</taxon>
    </lineage>
</organism>